<protein>
    <recommendedName>
        <fullName evidence="3">F-box domain-containing protein</fullName>
    </recommendedName>
</protein>
<name>A0A1Q9EUW2_SYMMI</name>
<dbReference type="OMA" id="ELHCVEE"/>
<reference evidence="1 2" key="1">
    <citation type="submission" date="2016-02" db="EMBL/GenBank/DDBJ databases">
        <title>Genome analysis of coral dinoflagellate symbionts highlights evolutionary adaptations to a symbiotic lifestyle.</title>
        <authorList>
            <person name="Aranda M."/>
            <person name="Li Y."/>
            <person name="Liew Y.J."/>
            <person name="Baumgarten S."/>
            <person name="Simakov O."/>
            <person name="Wilson M."/>
            <person name="Piel J."/>
            <person name="Ashoor H."/>
            <person name="Bougouffa S."/>
            <person name="Bajic V.B."/>
            <person name="Ryu T."/>
            <person name="Ravasi T."/>
            <person name="Bayer T."/>
            <person name="Micklem G."/>
            <person name="Kim H."/>
            <person name="Bhak J."/>
            <person name="Lajeunesse T.C."/>
            <person name="Voolstra C.R."/>
        </authorList>
    </citation>
    <scope>NUCLEOTIDE SEQUENCE [LARGE SCALE GENOMIC DNA]</scope>
    <source>
        <strain evidence="1 2">CCMP2467</strain>
    </source>
</reference>
<dbReference type="OrthoDB" id="426709at2759"/>
<comment type="caution">
    <text evidence="1">The sequence shown here is derived from an EMBL/GenBank/DDBJ whole genome shotgun (WGS) entry which is preliminary data.</text>
</comment>
<dbReference type="AlphaFoldDB" id="A0A1Q9EUW2"/>
<accession>A0A1Q9EUW2</accession>
<gene>
    <name evidence="1" type="ORF">AK812_SmicGene4986</name>
</gene>
<keyword evidence="2" id="KW-1185">Reference proteome</keyword>
<dbReference type="EMBL" id="LSRX01000063">
    <property type="protein sequence ID" value="OLQ11222.1"/>
    <property type="molecule type" value="Genomic_DNA"/>
</dbReference>
<proteinExistence type="predicted"/>
<sequence>MSQTREPVAITLLYGGSRYPLKFFRGTSREELLGFVQEVLQIGEVPAHRIRFLDSDGLIVLLNSFVPSDTVLRVQLDTTMDELVLQRVSSDASDGLQFLLHELHCVEEVLRSAALKRRRLQDLLGPAQAQRTVFRTDLPIYIRQKIFECLLVRETVRLPNVCRSFKAFCTTEGRRVIPVIDDRALRGGPVAAKRLARLVHPSFIYMVAVKDHGEAASAFLEAILSECPSEFNSLTRIMVKNARFVSATLLIRLLKRAAKLNEVKILTRLDRPLPAECLRSVESLSALVLHSTEVVGFSSLFTAGPLAALRFVQIVDSPHLNFDMLLGTFTSPCPTGVHVQHLQVSPSSDEPQDRHWSQWVQPLADLLQSPPMAALVQLDVPVPSYSVTAAETARALLERLQQRRLPRDLARLRFLPYKKNCDAFVSRPTFPQMETVFEIQEILGQYRQAWPWLEVRFPGVDGPSEDVD</sequence>
<evidence type="ECO:0000313" key="1">
    <source>
        <dbReference type="EMBL" id="OLQ11222.1"/>
    </source>
</evidence>
<evidence type="ECO:0000313" key="2">
    <source>
        <dbReference type="Proteomes" id="UP000186817"/>
    </source>
</evidence>
<evidence type="ECO:0008006" key="3">
    <source>
        <dbReference type="Google" id="ProtNLM"/>
    </source>
</evidence>
<organism evidence="1 2">
    <name type="scientific">Symbiodinium microadriaticum</name>
    <name type="common">Dinoflagellate</name>
    <name type="synonym">Zooxanthella microadriatica</name>
    <dbReference type="NCBI Taxonomy" id="2951"/>
    <lineage>
        <taxon>Eukaryota</taxon>
        <taxon>Sar</taxon>
        <taxon>Alveolata</taxon>
        <taxon>Dinophyceae</taxon>
        <taxon>Suessiales</taxon>
        <taxon>Symbiodiniaceae</taxon>
        <taxon>Symbiodinium</taxon>
    </lineage>
</organism>
<dbReference type="Proteomes" id="UP000186817">
    <property type="component" value="Unassembled WGS sequence"/>
</dbReference>